<dbReference type="Gene3D" id="1.10.3720.10">
    <property type="entry name" value="MetI-like"/>
    <property type="match status" value="1"/>
</dbReference>
<dbReference type="PANTHER" id="PTHR43744:SF8">
    <property type="entry name" value="SN-GLYCEROL-3-PHOSPHATE TRANSPORT SYSTEM PERMEASE PROTEIN UGPE"/>
    <property type="match status" value="1"/>
</dbReference>
<sequence>MVERKGMHRIVSHLILLLGCGLVLLPIYIALVAASHEASALIGNTPLWFGGRLIENVSSVLGHGLQAAGGAPVWRMLVNSLVMALGIAAGKIAISLTAAFAIVYFKFPGRGVCFFLIFITLMLPVEVRIVPTFEVATNLGLVDSYMGLILPLIASATATFLYRQFFLTIPEELLEAARIDGAGAWRFFKDIALPLSRTNTAALFVVTFIYGWNQYLWPLLVTNQESMYTVVMAIQRMVNVPDAPVEWNLVMTTALLGLLPPLMVVLCMQQLFIKGLIEQEK</sequence>
<dbReference type="GO" id="GO:0005886">
    <property type="term" value="C:plasma membrane"/>
    <property type="evidence" value="ECO:0007669"/>
    <property type="project" value="UniProtKB-SubCell"/>
</dbReference>
<protein>
    <submittedName>
        <fullName evidence="9">Glycerol-3-phosphate transporter subunit membrane component of ABC superfamily</fullName>
    </submittedName>
</protein>
<keyword evidence="5 7" id="KW-1133">Transmembrane helix</keyword>
<evidence type="ECO:0000256" key="6">
    <source>
        <dbReference type="ARBA" id="ARBA00023136"/>
    </source>
</evidence>
<dbReference type="PANTHER" id="PTHR43744">
    <property type="entry name" value="ABC TRANSPORTER PERMEASE PROTEIN MG189-RELATED-RELATED"/>
    <property type="match status" value="1"/>
</dbReference>
<evidence type="ECO:0000256" key="2">
    <source>
        <dbReference type="ARBA" id="ARBA00022448"/>
    </source>
</evidence>
<name>A0A212K4L7_9DELT</name>
<comment type="subcellular location">
    <subcellularLocation>
        <location evidence="1 7">Cell membrane</location>
        <topology evidence="1 7">Multi-pass membrane protein</topology>
    </subcellularLocation>
</comment>
<evidence type="ECO:0000256" key="1">
    <source>
        <dbReference type="ARBA" id="ARBA00004651"/>
    </source>
</evidence>
<dbReference type="CDD" id="cd06261">
    <property type="entry name" value="TM_PBP2"/>
    <property type="match status" value="1"/>
</dbReference>
<dbReference type="InterPro" id="IPR000515">
    <property type="entry name" value="MetI-like"/>
</dbReference>
<feature type="domain" description="ABC transmembrane type-1" evidence="8">
    <location>
        <begin position="77"/>
        <end position="268"/>
    </location>
</feature>
<dbReference type="Pfam" id="PF00528">
    <property type="entry name" value="BPD_transp_1"/>
    <property type="match status" value="1"/>
</dbReference>
<dbReference type="GO" id="GO:0055085">
    <property type="term" value="P:transmembrane transport"/>
    <property type="evidence" value="ECO:0007669"/>
    <property type="project" value="InterPro"/>
</dbReference>
<feature type="transmembrane region" description="Helical" evidence="7">
    <location>
        <begin position="249"/>
        <end position="273"/>
    </location>
</feature>
<evidence type="ECO:0000256" key="5">
    <source>
        <dbReference type="ARBA" id="ARBA00022989"/>
    </source>
</evidence>
<dbReference type="PROSITE" id="PS51257">
    <property type="entry name" value="PROKAR_LIPOPROTEIN"/>
    <property type="match status" value="1"/>
</dbReference>
<proteinExistence type="inferred from homology"/>
<feature type="transmembrane region" description="Helical" evidence="7">
    <location>
        <begin position="81"/>
        <end position="105"/>
    </location>
</feature>
<evidence type="ECO:0000313" key="9">
    <source>
        <dbReference type="EMBL" id="SBW06669.1"/>
    </source>
</evidence>
<feature type="transmembrane region" description="Helical" evidence="7">
    <location>
        <begin position="195"/>
        <end position="212"/>
    </location>
</feature>
<keyword evidence="2 7" id="KW-0813">Transport</keyword>
<dbReference type="NCBIfam" id="NF008210">
    <property type="entry name" value="PRK10973.1"/>
    <property type="match status" value="1"/>
</dbReference>
<evidence type="ECO:0000256" key="7">
    <source>
        <dbReference type="RuleBase" id="RU363032"/>
    </source>
</evidence>
<evidence type="ECO:0000256" key="3">
    <source>
        <dbReference type="ARBA" id="ARBA00022475"/>
    </source>
</evidence>
<feature type="transmembrane region" description="Helical" evidence="7">
    <location>
        <begin position="112"/>
        <end position="133"/>
    </location>
</feature>
<keyword evidence="6 7" id="KW-0472">Membrane</keyword>
<keyword evidence="4 7" id="KW-0812">Transmembrane</keyword>
<accession>A0A212K4L7</accession>
<dbReference type="AlphaFoldDB" id="A0A212K4L7"/>
<evidence type="ECO:0000256" key="4">
    <source>
        <dbReference type="ARBA" id="ARBA00022692"/>
    </source>
</evidence>
<organism evidence="9">
    <name type="scientific">uncultured delta proteobacterium</name>
    <dbReference type="NCBI Taxonomy" id="34034"/>
    <lineage>
        <taxon>Bacteria</taxon>
        <taxon>Deltaproteobacteria</taxon>
        <taxon>environmental samples</taxon>
    </lineage>
</organism>
<evidence type="ECO:0000259" key="8">
    <source>
        <dbReference type="PROSITE" id="PS50928"/>
    </source>
</evidence>
<comment type="similarity">
    <text evidence="7">Belongs to the binding-protein-dependent transport system permease family.</text>
</comment>
<dbReference type="EMBL" id="FLUQ01000002">
    <property type="protein sequence ID" value="SBW06669.1"/>
    <property type="molecule type" value="Genomic_DNA"/>
</dbReference>
<dbReference type="InterPro" id="IPR035906">
    <property type="entry name" value="MetI-like_sf"/>
</dbReference>
<dbReference type="SUPFAM" id="SSF161098">
    <property type="entry name" value="MetI-like"/>
    <property type="match status" value="1"/>
</dbReference>
<reference evidence="9" key="1">
    <citation type="submission" date="2016-04" db="EMBL/GenBank/DDBJ databases">
        <authorList>
            <person name="Evans L.H."/>
            <person name="Alamgir A."/>
            <person name="Owens N."/>
            <person name="Weber N.D."/>
            <person name="Virtaneva K."/>
            <person name="Barbian K."/>
            <person name="Babar A."/>
            <person name="Rosenke K."/>
        </authorList>
    </citation>
    <scope>NUCLEOTIDE SEQUENCE</scope>
    <source>
        <strain evidence="9">86</strain>
    </source>
</reference>
<feature type="transmembrane region" description="Helical" evidence="7">
    <location>
        <begin position="145"/>
        <end position="162"/>
    </location>
</feature>
<keyword evidence="3" id="KW-1003">Cell membrane</keyword>
<gene>
    <name evidence="9" type="primary">ugpE</name>
    <name evidence="9" type="ORF">KL86DPRO_20700</name>
</gene>
<dbReference type="PROSITE" id="PS50928">
    <property type="entry name" value="ABC_TM1"/>
    <property type="match status" value="1"/>
</dbReference>